<dbReference type="PATRIC" id="fig|1502.177.peg.3497"/>
<accession>A0A140GRP5</accession>
<evidence type="ECO:0000313" key="1">
    <source>
        <dbReference type="EMBL" id="AMN31204.1"/>
    </source>
</evidence>
<protein>
    <submittedName>
        <fullName evidence="1">Uncharacterized protein</fullName>
    </submittedName>
</protein>
<keyword evidence="1" id="KW-0614">Plasmid</keyword>
<dbReference type="Proteomes" id="UP000070260">
    <property type="component" value="Plasmid pJFP838A"/>
</dbReference>
<reference evidence="1 2" key="1">
    <citation type="journal article" date="2016" name="PLoS ONE">
        <title>Plasmid Characterization and Chromosome Analysis of Two netF+ Clostridium perfringens Isolates Associated with Foal and Canine Necrotizing Enteritis.</title>
        <authorList>
            <person name="Mehdizadeh Gohari I."/>
            <person name="Kropinski A.M."/>
            <person name="Weese S.J."/>
            <person name="Parreira V.R."/>
            <person name="Whitehead A.E."/>
            <person name="Boerlin P."/>
            <person name="Prescott J.F."/>
        </authorList>
    </citation>
    <scope>NUCLEOTIDE SEQUENCE [LARGE SCALE GENOMIC DNA]</scope>
    <source>
        <strain evidence="1 2">JP838</strain>
        <plasmid evidence="2">Plasmid pJFP838A</plasmid>
    </source>
</reference>
<proteinExistence type="predicted"/>
<geneLocation type="plasmid" evidence="1 2">
    <name>pJFP838A</name>
</geneLocation>
<sequence>MIKCNVILTNLKNDFKLIIFNKKNKSKREMKKKTGREGER</sequence>
<name>A0A140GRP5_CLOPF</name>
<dbReference type="EMBL" id="CP013615">
    <property type="protein sequence ID" value="AMN31204.1"/>
    <property type="molecule type" value="Genomic_DNA"/>
</dbReference>
<evidence type="ECO:0000313" key="2">
    <source>
        <dbReference type="Proteomes" id="UP000070260"/>
    </source>
</evidence>
<dbReference type="AlphaFoldDB" id="A0A140GRP5"/>
<gene>
    <name evidence="1" type="ORF">JFP838_pA0288</name>
</gene>
<organism evidence="1 2">
    <name type="scientific">Clostridium perfringens</name>
    <dbReference type="NCBI Taxonomy" id="1502"/>
    <lineage>
        <taxon>Bacteria</taxon>
        <taxon>Bacillati</taxon>
        <taxon>Bacillota</taxon>
        <taxon>Clostridia</taxon>
        <taxon>Eubacteriales</taxon>
        <taxon>Clostridiaceae</taxon>
        <taxon>Clostridium</taxon>
    </lineage>
</organism>